<gene>
    <name evidence="6" type="ORF">C6P46_003774</name>
</gene>
<evidence type="ECO:0000256" key="2">
    <source>
        <dbReference type="PIRSR" id="PIRSR601461-1"/>
    </source>
</evidence>
<dbReference type="InterPro" id="IPR021109">
    <property type="entry name" value="Peptidase_aspartic_dom_sf"/>
</dbReference>
<feature type="active site" evidence="2">
    <location>
        <position position="131"/>
    </location>
</feature>
<dbReference type="PRINTS" id="PR00792">
    <property type="entry name" value="PEPSIN"/>
</dbReference>
<feature type="region of interest" description="Disordered" evidence="3">
    <location>
        <begin position="79"/>
        <end position="100"/>
    </location>
</feature>
<dbReference type="CDD" id="cd05471">
    <property type="entry name" value="pepsin_like"/>
    <property type="match status" value="1"/>
</dbReference>
<keyword evidence="4" id="KW-0732">Signal</keyword>
<dbReference type="PROSITE" id="PS51767">
    <property type="entry name" value="PEPTIDASE_A1"/>
    <property type="match status" value="1"/>
</dbReference>
<dbReference type="GO" id="GO:0006508">
    <property type="term" value="P:proteolysis"/>
    <property type="evidence" value="ECO:0007669"/>
    <property type="project" value="InterPro"/>
</dbReference>
<evidence type="ECO:0000256" key="4">
    <source>
        <dbReference type="SAM" id="SignalP"/>
    </source>
</evidence>
<evidence type="ECO:0000256" key="3">
    <source>
        <dbReference type="SAM" id="MobiDB-lite"/>
    </source>
</evidence>
<protein>
    <recommendedName>
        <fullName evidence="5">Peptidase A1 domain-containing protein</fullName>
    </recommendedName>
</protein>
<comment type="caution">
    <text evidence="6">The sequence shown here is derived from an EMBL/GenBank/DDBJ whole genome shotgun (WGS) entry which is preliminary data.</text>
</comment>
<reference evidence="6 7" key="1">
    <citation type="submission" date="2020-11" db="EMBL/GenBank/DDBJ databases">
        <title>Kefir isolates.</title>
        <authorList>
            <person name="Marcisauskas S."/>
            <person name="Kim Y."/>
            <person name="Blasche S."/>
        </authorList>
    </citation>
    <scope>NUCLEOTIDE SEQUENCE [LARGE SCALE GENOMIC DNA]</scope>
    <source>
        <strain evidence="6 7">KR</strain>
    </source>
</reference>
<evidence type="ECO:0000313" key="7">
    <source>
        <dbReference type="Proteomes" id="UP000777482"/>
    </source>
</evidence>
<evidence type="ECO:0000259" key="5">
    <source>
        <dbReference type="PROSITE" id="PS51767"/>
    </source>
</evidence>
<proteinExistence type="inferred from homology"/>
<dbReference type="AlphaFoldDB" id="A0A9P6W2A9"/>
<evidence type="ECO:0000313" key="6">
    <source>
        <dbReference type="EMBL" id="KAG0661883.1"/>
    </source>
</evidence>
<evidence type="ECO:0000256" key="1">
    <source>
        <dbReference type="ARBA" id="ARBA00007447"/>
    </source>
</evidence>
<dbReference type="InterPro" id="IPR034164">
    <property type="entry name" value="Pepsin-like_dom"/>
</dbReference>
<dbReference type="GO" id="GO:0004190">
    <property type="term" value="F:aspartic-type endopeptidase activity"/>
    <property type="evidence" value="ECO:0007669"/>
    <property type="project" value="InterPro"/>
</dbReference>
<accession>A0A9P6W2A9</accession>
<dbReference type="Pfam" id="PF00026">
    <property type="entry name" value="Asp"/>
    <property type="match status" value="1"/>
</dbReference>
<comment type="similarity">
    <text evidence="1">Belongs to the peptidase A1 family.</text>
</comment>
<feature type="domain" description="Peptidase A1" evidence="5">
    <location>
        <begin position="113"/>
        <end position="433"/>
    </location>
</feature>
<feature type="active site" evidence="2">
    <location>
        <position position="319"/>
    </location>
</feature>
<organism evidence="6 7">
    <name type="scientific">Rhodotorula mucilaginosa</name>
    <name type="common">Yeast</name>
    <name type="synonym">Rhodotorula rubra</name>
    <dbReference type="NCBI Taxonomy" id="5537"/>
    <lineage>
        <taxon>Eukaryota</taxon>
        <taxon>Fungi</taxon>
        <taxon>Dikarya</taxon>
        <taxon>Basidiomycota</taxon>
        <taxon>Pucciniomycotina</taxon>
        <taxon>Microbotryomycetes</taxon>
        <taxon>Sporidiobolales</taxon>
        <taxon>Sporidiobolaceae</taxon>
        <taxon>Rhodotorula</taxon>
    </lineage>
</organism>
<dbReference type="Proteomes" id="UP000777482">
    <property type="component" value="Unassembled WGS sequence"/>
</dbReference>
<dbReference type="Gene3D" id="2.40.70.10">
    <property type="entry name" value="Acid Proteases"/>
    <property type="match status" value="2"/>
</dbReference>
<dbReference type="PANTHER" id="PTHR47966">
    <property type="entry name" value="BETA-SITE APP-CLEAVING ENZYME, ISOFORM A-RELATED"/>
    <property type="match status" value="1"/>
</dbReference>
<name>A0A9P6W2A9_RHOMI</name>
<sequence length="480" mass="49609">MPTTSTWSALSLAAALTAAASLAAASPLGARSAASNAAPALGKRSDYITVPIKRRNADQLERRDADSFQRKAAALRNKYGGTAPNAVGSDGQPLRGKKRQHSIDMTSYQDSEWFGEIDVGTPANGFSVVLDTGSADLILAEPGCTGCQANTPGYNPGSSSTSSTSRQDFTIQYGSGSASGSLVEDRISIANYTQPNQIFAACSTMNNIVDGTISGILGLGWQNIAASQAMPLVQSLYENNTLPEPVFAFAFETHTFYTNSAPTAPGGTLTIGGLDTSQYTGSINWVSLVQPAGYWAIPLQDIHVGGKSLGITDQQVVIDTGTTLIGMPTADAQQVYSQIPNSRSINLQGESGYYSFPCTQSVNVAFTFGGQQYSVASDQFNAGAVDSTGQYCLGAIFALETGSSSSISFIIGDAFLTGVYNAYRFNPPAVGFAQLGSGGTANTGGESASTSGGLTSNAFKHTTNALAALAATAVGAFFLA</sequence>
<dbReference type="InterPro" id="IPR001461">
    <property type="entry name" value="Aspartic_peptidase_A1"/>
</dbReference>
<feature type="signal peptide" evidence="4">
    <location>
        <begin position="1"/>
        <end position="25"/>
    </location>
</feature>
<dbReference type="PANTHER" id="PTHR47966:SF51">
    <property type="entry name" value="BETA-SITE APP-CLEAVING ENZYME, ISOFORM A-RELATED"/>
    <property type="match status" value="1"/>
</dbReference>
<dbReference type="InterPro" id="IPR033121">
    <property type="entry name" value="PEPTIDASE_A1"/>
</dbReference>
<feature type="chain" id="PRO_5040473351" description="Peptidase A1 domain-containing protein" evidence="4">
    <location>
        <begin position="26"/>
        <end position="480"/>
    </location>
</feature>
<dbReference type="OrthoDB" id="771136at2759"/>
<dbReference type="SUPFAM" id="SSF50630">
    <property type="entry name" value="Acid proteases"/>
    <property type="match status" value="1"/>
</dbReference>
<keyword evidence="7" id="KW-1185">Reference proteome</keyword>
<dbReference type="EMBL" id="PUHQ01000031">
    <property type="protein sequence ID" value="KAG0661883.1"/>
    <property type="molecule type" value="Genomic_DNA"/>
</dbReference>